<feature type="transmembrane region" description="Helical" evidence="1">
    <location>
        <begin position="50"/>
        <end position="72"/>
    </location>
</feature>
<feature type="transmembrane region" description="Helical" evidence="1">
    <location>
        <begin position="12"/>
        <end position="30"/>
    </location>
</feature>
<dbReference type="PANTHER" id="PTHR35797:SF1">
    <property type="entry name" value="PROTEASE"/>
    <property type="match status" value="1"/>
</dbReference>
<dbReference type="GO" id="GO:0004175">
    <property type="term" value="F:endopeptidase activity"/>
    <property type="evidence" value="ECO:0007669"/>
    <property type="project" value="UniProtKB-ARBA"/>
</dbReference>
<dbReference type="KEGG" id="abat:CFX1CAM_0050"/>
<keyword evidence="3" id="KW-0645">Protease</keyword>
<dbReference type="RefSeq" id="WP_087861074.1">
    <property type="nucleotide sequence ID" value="NZ_LT859958.1"/>
</dbReference>
<evidence type="ECO:0000256" key="1">
    <source>
        <dbReference type="SAM" id="Phobius"/>
    </source>
</evidence>
<dbReference type="InterPro" id="IPR003675">
    <property type="entry name" value="Rce1/LyrA-like_dom"/>
</dbReference>
<accession>A0A1Y6K0M8</accession>
<dbReference type="AlphaFoldDB" id="A0A1Y6K0M8"/>
<dbReference type="Proteomes" id="UP000195514">
    <property type="component" value="Chromosome I"/>
</dbReference>
<evidence type="ECO:0000313" key="4">
    <source>
        <dbReference type="Proteomes" id="UP000195514"/>
    </source>
</evidence>
<sequence length="303" mass="32956">MIQKNELNRVYLFLTLTFGISWATALVIYLTGGLEDSPFLNIANIPVSLALLLMATFYMFGPALANIITRVITKESKQNLYLKPDFSQGRWLYFLAAWLLPGLLTIIGMVVFFVLFSRNYDSNLSLLTAEMKAAGAESFSPWFVVAMQALQATLIAPVLNALPSFGEEFGWRGYLLPKLLPLGGRKASLITGVIWGVWHWPLILMGYNYGSDYFGAPFLGPLAMAWFCVVAGIVFGWTSIKADSIWPAVIGHGALNGIAALGLLFVQGEPNALLGPTPVGLIGGAGFTILAVILFLIPNAFEP</sequence>
<keyword evidence="1" id="KW-1133">Transmembrane helix</keyword>
<evidence type="ECO:0000259" key="2">
    <source>
        <dbReference type="Pfam" id="PF02517"/>
    </source>
</evidence>
<gene>
    <name evidence="3" type="ORF">CFX1CAM_0050</name>
</gene>
<reference evidence="4" key="1">
    <citation type="submission" date="2017-05" db="EMBL/GenBank/DDBJ databases">
        <authorList>
            <person name="Kirkegaard R."/>
            <person name="Mcilroy J S."/>
        </authorList>
    </citation>
    <scope>NUCLEOTIDE SEQUENCE [LARGE SCALE GENOMIC DNA]</scope>
</reference>
<proteinExistence type="predicted"/>
<evidence type="ECO:0000313" key="3">
    <source>
        <dbReference type="EMBL" id="SMX53116.1"/>
    </source>
</evidence>
<dbReference type="GO" id="GO:0006508">
    <property type="term" value="P:proteolysis"/>
    <property type="evidence" value="ECO:0007669"/>
    <property type="project" value="UniProtKB-KW"/>
</dbReference>
<dbReference type="GO" id="GO:0080120">
    <property type="term" value="P:CAAX-box protein maturation"/>
    <property type="evidence" value="ECO:0007669"/>
    <property type="project" value="UniProtKB-ARBA"/>
</dbReference>
<dbReference type="OrthoDB" id="9777755at2"/>
<protein>
    <submittedName>
        <fullName evidence="3">Caax amino terminal protease</fullName>
    </submittedName>
</protein>
<feature type="transmembrane region" description="Helical" evidence="1">
    <location>
        <begin position="245"/>
        <end position="266"/>
    </location>
</feature>
<feature type="transmembrane region" description="Helical" evidence="1">
    <location>
        <begin position="187"/>
        <end position="207"/>
    </location>
</feature>
<keyword evidence="1" id="KW-0812">Transmembrane</keyword>
<keyword evidence="4" id="KW-1185">Reference proteome</keyword>
<keyword evidence="3" id="KW-0378">Hydrolase</keyword>
<feature type="transmembrane region" description="Helical" evidence="1">
    <location>
        <begin position="213"/>
        <end position="238"/>
    </location>
</feature>
<organism evidence="3 4">
    <name type="scientific">Candidatus Brevifilum fermentans</name>
    <dbReference type="NCBI Taxonomy" id="1986204"/>
    <lineage>
        <taxon>Bacteria</taxon>
        <taxon>Bacillati</taxon>
        <taxon>Chloroflexota</taxon>
        <taxon>Anaerolineae</taxon>
        <taxon>Anaerolineales</taxon>
        <taxon>Anaerolineaceae</taxon>
        <taxon>Candidatus Brevifilum</taxon>
    </lineage>
</organism>
<dbReference type="PANTHER" id="PTHR35797">
    <property type="entry name" value="PROTEASE-RELATED"/>
    <property type="match status" value="1"/>
</dbReference>
<feature type="domain" description="CAAX prenyl protease 2/Lysostaphin resistance protein A-like" evidence="2">
    <location>
        <begin position="153"/>
        <end position="257"/>
    </location>
</feature>
<feature type="transmembrane region" description="Helical" evidence="1">
    <location>
        <begin position="92"/>
        <end position="116"/>
    </location>
</feature>
<feature type="transmembrane region" description="Helical" evidence="1">
    <location>
        <begin position="278"/>
        <end position="297"/>
    </location>
</feature>
<dbReference type="Pfam" id="PF02517">
    <property type="entry name" value="Rce1-like"/>
    <property type="match status" value="1"/>
</dbReference>
<dbReference type="EMBL" id="LT859958">
    <property type="protein sequence ID" value="SMX53116.1"/>
    <property type="molecule type" value="Genomic_DNA"/>
</dbReference>
<dbReference type="InterPro" id="IPR042150">
    <property type="entry name" value="MmRce1-like"/>
</dbReference>
<keyword evidence="1" id="KW-0472">Membrane</keyword>
<name>A0A1Y6K0M8_9CHLR</name>